<reference evidence="3 4" key="1">
    <citation type="submission" date="2021-07" db="EMBL/GenBank/DDBJ databases">
        <title>The draft genome sequence of Sphingomicrobium sp. B8.</title>
        <authorList>
            <person name="Mu L."/>
        </authorList>
    </citation>
    <scope>NUCLEOTIDE SEQUENCE [LARGE SCALE GENOMIC DNA]</scope>
    <source>
        <strain evidence="3 4">B8</strain>
    </source>
</reference>
<dbReference type="EMBL" id="JAHVAH010000001">
    <property type="protein sequence ID" value="MBW0145786.1"/>
    <property type="molecule type" value="Genomic_DNA"/>
</dbReference>
<evidence type="ECO:0000259" key="2">
    <source>
        <dbReference type="Pfam" id="PF00582"/>
    </source>
</evidence>
<comment type="similarity">
    <text evidence="1">Belongs to the universal stress protein A family.</text>
</comment>
<gene>
    <name evidence="3" type="ORF">KTQ36_10840</name>
</gene>
<dbReference type="CDD" id="cd00293">
    <property type="entry name" value="USP-like"/>
    <property type="match status" value="1"/>
</dbReference>
<evidence type="ECO:0000313" key="3">
    <source>
        <dbReference type="EMBL" id="MBW0145786.1"/>
    </source>
</evidence>
<dbReference type="InterPro" id="IPR006016">
    <property type="entry name" value="UspA"/>
</dbReference>
<dbReference type="RefSeq" id="WP_218633667.1">
    <property type="nucleotide sequence ID" value="NZ_JAHVAH010000001.1"/>
</dbReference>
<dbReference type="Pfam" id="PF00582">
    <property type="entry name" value="Usp"/>
    <property type="match status" value="1"/>
</dbReference>
<sequence length="276" mass="29882">MKTILLHVQDDERVDVRVENALAIARAADAHLDVLHVTPERAVAVFESFGGIDVDGQGLKNLRAAEDALEERVRHELSNEDVSWDYVRLTGSVAGSLTSGAALADLIVTGRVGHSSNKGHLKPERLLGDLLHSSRTPIFVRGDRQERFDPKGKAIIAWDGSFEAANAVRAGIGMLKLASEVEVVRVTEGGEEVEPGLYPVTRVLEYLSRNDIHANYSRIAEIDGKVSTALIDHADKMGAGLLVMGAYSHNRIVERLFGGLTSVMLRACPIAILAAH</sequence>
<dbReference type="PANTHER" id="PTHR46268:SF6">
    <property type="entry name" value="UNIVERSAL STRESS PROTEIN UP12"/>
    <property type="match status" value="1"/>
</dbReference>
<proteinExistence type="inferred from homology"/>
<dbReference type="PANTHER" id="PTHR46268">
    <property type="entry name" value="STRESS RESPONSE PROTEIN NHAX"/>
    <property type="match status" value="1"/>
</dbReference>
<comment type="caution">
    <text evidence="3">The sequence shown here is derived from an EMBL/GenBank/DDBJ whole genome shotgun (WGS) entry which is preliminary data.</text>
</comment>
<evidence type="ECO:0000313" key="4">
    <source>
        <dbReference type="Proteomes" id="UP000698028"/>
    </source>
</evidence>
<accession>A0ABS6V896</accession>
<dbReference type="Proteomes" id="UP000698028">
    <property type="component" value="Unassembled WGS sequence"/>
</dbReference>
<keyword evidence="4" id="KW-1185">Reference proteome</keyword>
<protein>
    <submittedName>
        <fullName evidence="3">Universal stress protein</fullName>
    </submittedName>
</protein>
<name>A0ABS6V896_9SPHN</name>
<organism evidence="3 4">
    <name type="scientific">Sphingomicrobium clamense</name>
    <dbReference type="NCBI Taxonomy" id="2851013"/>
    <lineage>
        <taxon>Bacteria</taxon>
        <taxon>Pseudomonadati</taxon>
        <taxon>Pseudomonadota</taxon>
        <taxon>Alphaproteobacteria</taxon>
        <taxon>Sphingomonadales</taxon>
        <taxon>Sphingomonadaceae</taxon>
        <taxon>Sphingomicrobium</taxon>
    </lineage>
</organism>
<evidence type="ECO:0000256" key="1">
    <source>
        <dbReference type="ARBA" id="ARBA00008791"/>
    </source>
</evidence>
<feature type="domain" description="UspA" evidence="2">
    <location>
        <begin position="2"/>
        <end position="121"/>
    </location>
</feature>